<comment type="subcellular location">
    <subcellularLocation>
        <location evidence="1">Bacterial flagellum</location>
    </subcellularLocation>
    <subcellularLocation>
        <location evidence="2">Secreted</location>
    </subcellularLocation>
</comment>
<keyword evidence="7" id="KW-0282">Flagellum</keyword>
<evidence type="ECO:0000256" key="1">
    <source>
        <dbReference type="ARBA" id="ARBA00004365"/>
    </source>
</evidence>
<dbReference type="AlphaFoldDB" id="A0A1G4YVI7"/>
<dbReference type="SUPFAM" id="SSF64518">
    <property type="entry name" value="Phase 1 flagellin"/>
    <property type="match status" value="1"/>
</dbReference>
<evidence type="ECO:0000313" key="8">
    <source>
        <dbReference type="Proteomes" id="UP000183569"/>
    </source>
</evidence>
<comment type="caution">
    <text evidence="7">The sequence shown here is derived from an EMBL/GenBank/DDBJ whole genome shotgun (WGS) entry which is preliminary data.</text>
</comment>
<keyword evidence="7" id="KW-0969">Cilium</keyword>
<sequence>MRLSTSYMFQNRIDSLSDAMTGYNDLSTRLSAGQTLLKPSDDPTGASQAVILQNALSRMSQYDTARTYAQDALGQEDNTLDSISNLLSENLSQKIVAGGNGAYSDEDRAALAQELQGIRDNLLDLANTKNSDGRYIFAGYKTGAAPFQKDGTYVGGDTAMTQVVSDSTEMQVGHTGDDIFLSGSPDDLFKALDAAITQLQQPITSDADRQALQDTLDSTNITVKKSIDNLGKVRATVGTNMQQIEALGFSSEAQNINVQSRLQETLGSDWDSMITLLSQSKMSEFALNSSMTVFQSMQQLSIFNFVG</sequence>
<name>A0A1G4YVI7_9ENTR</name>
<dbReference type="PANTHER" id="PTHR42792">
    <property type="entry name" value="FLAGELLIN"/>
    <property type="match status" value="1"/>
</dbReference>
<evidence type="ECO:0000313" key="7">
    <source>
        <dbReference type="EMBL" id="SCX57502.1"/>
    </source>
</evidence>
<gene>
    <name evidence="7" type="ORF">SAMN02927897_03500</name>
</gene>
<keyword evidence="5" id="KW-0975">Bacterial flagellum</keyword>
<proteinExistence type="inferred from homology"/>
<dbReference type="Proteomes" id="UP000183569">
    <property type="component" value="Unassembled WGS sequence"/>
</dbReference>
<dbReference type="GO" id="GO:0009424">
    <property type="term" value="C:bacterial-type flagellum hook"/>
    <property type="evidence" value="ECO:0007669"/>
    <property type="project" value="InterPro"/>
</dbReference>
<accession>A0A1G4YVI7</accession>
<dbReference type="GeneID" id="23843553"/>
<evidence type="ECO:0000259" key="6">
    <source>
        <dbReference type="Pfam" id="PF00669"/>
    </source>
</evidence>
<comment type="similarity">
    <text evidence="3">Belongs to the bacterial flagellin family.</text>
</comment>
<evidence type="ECO:0000256" key="2">
    <source>
        <dbReference type="ARBA" id="ARBA00004613"/>
    </source>
</evidence>
<dbReference type="PANTHER" id="PTHR42792:SF1">
    <property type="entry name" value="FLAGELLAR HOOK-ASSOCIATED PROTEIN 3"/>
    <property type="match status" value="1"/>
</dbReference>
<dbReference type="Pfam" id="PF00669">
    <property type="entry name" value="Flagellin_N"/>
    <property type="match status" value="1"/>
</dbReference>
<dbReference type="GO" id="GO:0005198">
    <property type="term" value="F:structural molecule activity"/>
    <property type="evidence" value="ECO:0007669"/>
    <property type="project" value="InterPro"/>
</dbReference>
<dbReference type="GO" id="GO:0071973">
    <property type="term" value="P:bacterial-type flagellum-dependent cell motility"/>
    <property type="evidence" value="ECO:0007669"/>
    <property type="project" value="InterPro"/>
</dbReference>
<evidence type="ECO:0000256" key="5">
    <source>
        <dbReference type="ARBA" id="ARBA00023143"/>
    </source>
</evidence>
<dbReference type="InterPro" id="IPR001029">
    <property type="entry name" value="Flagellin_N"/>
</dbReference>
<dbReference type="RefSeq" id="WP_017459388.1">
    <property type="nucleotide sequence ID" value="NZ_FMUI01000012.1"/>
</dbReference>
<dbReference type="NCBIfam" id="TIGR02550">
    <property type="entry name" value="flagell_flgL"/>
    <property type="match status" value="1"/>
</dbReference>
<evidence type="ECO:0000256" key="3">
    <source>
        <dbReference type="ARBA" id="ARBA00005709"/>
    </source>
</evidence>
<dbReference type="EMBL" id="FMUI01000012">
    <property type="protein sequence ID" value="SCX57502.1"/>
    <property type="molecule type" value="Genomic_DNA"/>
</dbReference>
<keyword evidence="7" id="KW-0966">Cell projection</keyword>
<protein>
    <submittedName>
        <fullName evidence="7">Flagellar hook-associated protein 3 FlgL</fullName>
    </submittedName>
</protein>
<feature type="domain" description="Flagellin N-terminal" evidence="6">
    <location>
        <begin position="4"/>
        <end position="142"/>
    </location>
</feature>
<dbReference type="InterPro" id="IPR013384">
    <property type="entry name" value="Flagell_FlgL"/>
</dbReference>
<dbReference type="Gene3D" id="1.20.1330.10">
    <property type="entry name" value="f41 fragment of flagellin, N-terminal domain"/>
    <property type="match status" value="1"/>
</dbReference>
<reference evidence="7 8" key="1">
    <citation type="submission" date="2016-10" db="EMBL/GenBank/DDBJ databases">
        <authorList>
            <person name="Varghese N."/>
            <person name="Submissions S."/>
        </authorList>
    </citation>
    <scope>NUCLEOTIDE SEQUENCE [LARGE SCALE GENOMIC DNA]</scope>
    <source>
        <strain evidence="7 8">CGMCC 1.12102</strain>
    </source>
</reference>
<organism evidence="7 8">
    <name type="scientific">Kosakonia sacchari</name>
    <dbReference type="NCBI Taxonomy" id="1158459"/>
    <lineage>
        <taxon>Bacteria</taxon>
        <taxon>Pseudomonadati</taxon>
        <taxon>Pseudomonadota</taxon>
        <taxon>Gammaproteobacteria</taxon>
        <taxon>Enterobacterales</taxon>
        <taxon>Enterobacteriaceae</taxon>
        <taxon>Kosakonia</taxon>
    </lineage>
</organism>
<keyword evidence="4" id="KW-0964">Secreted</keyword>
<dbReference type="GO" id="GO:0005576">
    <property type="term" value="C:extracellular region"/>
    <property type="evidence" value="ECO:0007669"/>
    <property type="project" value="UniProtKB-SubCell"/>
</dbReference>
<evidence type="ECO:0000256" key="4">
    <source>
        <dbReference type="ARBA" id="ARBA00022525"/>
    </source>
</evidence>
<dbReference type="InterPro" id="IPR001492">
    <property type="entry name" value="Flagellin"/>
</dbReference>